<dbReference type="KEGG" id="pti:PHATRDRAFT_50590"/>
<dbReference type="OrthoDB" id="46182at2759"/>
<reference evidence="4" key="2">
    <citation type="submission" date="2008-08" db="EMBL/GenBank/DDBJ databases">
        <authorList>
            <consortium name="Diatom Consortium"/>
            <person name="Grigoriev I."/>
            <person name="Grimwood J."/>
            <person name="Kuo A."/>
            <person name="Otillar R.P."/>
            <person name="Salamov A."/>
            <person name="Detter J.C."/>
            <person name="Lindquist E."/>
            <person name="Shapiro H."/>
            <person name="Lucas S."/>
            <person name="Glavina del Rio T."/>
            <person name="Pitluck S."/>
            <person name="Rokhsar D."/>
            <person name="Bowler C."/>
        </authorList>
    </citation>
    <scope>GENOME REANNOTATION</scope>
    <source>
        <strain evidence="4">CCAP 1055/1</strain>
    </source>
</reference>
<evidence type="ECO:0000256" key="2">
    <source>
        <dbReference type="SAM" id="Phobius"/>
    </source>
</evidence>
<feature type="compositionally biased region" description="Basic and acidic residues" evidence="1">
    <location>
        <begin position="233"/>
        <end position="249"/>
    </location>
</feature>
<dbReference type="Proteomes" id="UP000000759">
    <property type="component" value="Chromosome 32"/>
</dbReference>
<evidence type="ECO:0000256" key="1">
    <source>
        <dbReference type="SAM" id="MobiDB-lite"/>
    </source>
</evidence>
<keyword evidence="2" id="KW-1133">Transmembrane helix</keyword>
<feature type="compositionally biased region" description="Polar residues" evidence="1">
    <location>
        <begin position="592"/>
        <end position="604"/>
    </location>
</feature>
<reference evidence="3 4" key="1">
    <citation type="journal article" date="2008" name="Nature">
        <title>The Phaeodactylum genome reveals the evolutionary history of diatom genomes.</title>
        <authorList>
            <person name="Bowler C."/>
            <person name="Allen A.E."/>
            <person name="Badger J.H."/>
            <person name="Grimwood J."/>
            <person name="Jabbari K."/>
            <person name="Kuo A."/>
            <person name="Maheswari U."/>
            <person name="Martens C."/>
            <person name="Maumus F."/>
            <person name="Otillar R.P."/>
            <person name="Rayko E."/>
            <person name="Salamov A."/>
            <person name="Vandepoele K."/>
            <person name="Beszteri B."/>
            <person name="Gruber A."/>
            <person name="Heijde M."/>
            <person name="Katinka M."/>
            <person name="Mock T."/>
            <person name="Valentin K."/>
            <person name="Verret F."/>
            <person name="Berges J.A."/>
            <person name="Brownlee C."/>
            <person name="Cadoret J.P."/>
            <person name="Chiovitti A."/>
            <person name="Choi C.J."/>
            <person name="Coesel S."/>
            <person name="De Martino A."/>
            <person name="Detter J.C."/>
            <person name="Durkin C."/>
            <person name="Falciatore A."/>
            <person name="Fournet J."/>
            <person name="Haruta M."/>
            <person name="Huysman M.J."/>
            <person name="Jenkins B.D."/>
            <person name="Jiroutova K."/>
            <person name="Jorgensen R.E."/>
            <person name="Joubert Y."/>
            <person name="Kaplan A."/>
            <person name="Kroger N."/>
            <person name="Kroth P.G."/>
            <person name="La Roche J."/>
            <person name="Lindquist E."/>
            <person name="Lommer M."/>
            <person name="Martin-Jezequel V."/>
            <person name="Lopez P.J."/>
            <person name="Lucas S."/>
            <person name="Mangogna M."/>
            <person name="McGinnis K."/>
            <person name="Medlin L.K."/>
            <person name="Montsant A."/>
            <person name="Oudot-Le Secq M.P."/>
            <person name="Napoli C."/>
            <person name="Obornik M."/>
            <person name="Parker M.S."/>
            <person name="Petit J.L."/>
            <person name="Porcel B.M."/>
            <person name="Poulsen N."/>
            <person name="Robison M."/>
            <person name="Rychlewski L."/>
            <person name="Rynearson T.A."/>
            <person name="Schmutz J."/>
            <person name="Shapiro H."/>
            <person name="Siaut M."/>
            <person name="Stanley M."/>
            <person name="Sussman M.R."/>
            <person name="Taylor A.R."/>
            <person name="Vardi A."/>
            <person name="von Dassow P."/>
            <person name="Vyverman W."/>
            <person name="Willis A."/>
            <person name="Wyrwicz L.S."/>
            <person name="Rokhsar D.S."/>
            <person name="Weissenbach J."/>
            <person name="Armbrust E.V."/>
            <person name="Green B.R."/>
            <person name="Van de Peer Y."/>
            <person name="Grigoriev I.V."/>
        </authorList>
    </citation>
    <scope>NUCLEOTIDE SEQUENCE [LARGE SCALE GENOMIC DNA]</scope>
    <source>
        <strain evidence="3 4">CCAP 1055/1</strain>
    </source>
</reference>
<feature type="transmembrane region" description="Helical" evidence="2">
    <location>
        <begin position="453"/>
        <end position="478"/>
    </location>
</feature>
<evidence type="ECO:0000313" key="4">
    <source>
        <dbReference type="Proteomes" id="UP000000759"/>
    </source>
</evidence>
<keyword evidence="2" id="KW-0472">Membrane</keyword>
<dbReference type="AlphaFoldDB" id="B7GEL7"/>
<proteinExistence type="predicted"/>
<feature type="transmembrane region" description="Helical" evidence="2">
    <location>
        <begin position="498"/>
        <end position="518"/>
    </location>
</feature>
<dbReference type="eggNOG" id="ENOG502SQHJ">
    <property type="taxonomic scope" value="Eukaryota"/>
</dbReference>
<feature type="region of interest" description="Disordered" evidence="1">
    <location>
        <begin position="590"/>
        <end position="639"/>
    </location>
</feature>
<keyword evidence="2" id="KW-0812">Transmembrane</keyword>
<name>B7GEL7_PHATC</name>
<dbReference type="InParanoid" id="B7GEL7"/>
<dbReference type="HOGENOM" id="CLU_245318_0_0_1"/>
<gene>
    <name evidence="3" type="ORF">PHATRDRAFT_50590</name>
</gene>
<sequence length="670" mass="75496">MFEVVLGSGPWIEAWRNQSARTLELLDLPSCDALSVAFREASTDSYQAIQSVYVFLYLALRPMLLLFHYAAKTIFLFLYKHIIVQGLYRNGLSQAREWSVRLFYFQRSLTRKQVLGEASFMVLFVGLYKLRRHVQDKQYYQRILVWYDRRKLQIVKSYESGVDRIATVSLVLAAMTPHMVFLTCCAGIKLLFPSLITVVACNSPLSGLLSRWIPWIATVTVIHDRFTNPLEKDSVGYTGEGKENSRKTEAISPPSSSKTAQDKQRPRHPLTPKTSGFFPRTPPSNKKRPRSRRSSVGSPLQRILRRNSEPLDEEEIYWIQYWSVHATLQLSKAIASFVPVLVSLGRYTWITAGLQQLELAFYVWIYILPWIIPETVGGMSLAEARPLPLLAKLVGPFFSTTHEQISSVVTTDFWQAQIVSRLEGILKVFVFLQLLSKDSAGSLVLCLQEGRSLLVPGLTLFMPGFITSFGVAYVQFVLPLSRTARGSTIPTTSQLQYWVLHVLLSSLFCNLASILWWIPFSSHAIFVAWAYISIPQKTVSCYESVREELQSFGILEGGDKPSIEQTRTAKVVRWVIHSLPAAAEVDGGGISSIDNTAQSESGSADISLLDRPHEDPPTPESPFSARGVSRDDEGYVEGDDCTLETARQFRRRNTTRLCRARDTTKNSKAA</sequence>
<accession>B7GEL7</accession>
<feature type="region of interest" description="Disordered" evidence="1">
    <location>
        <begin position="233"/>
        <end position="299"/>
    </location>
</feature>
<dbReference type="PaxDb" id="2850-Phatr50590"/>
<protein>
    <recommendedName>
        <fullName evidence="5">Transmembrane protein</fullName>
    </recommendedName>
</protein>
<keyword evidence="4" id="KW-1185">Reference proteome</keyword>
<dbReference type="GeneID" id="7199437"/>
<organism evidence="3 4">
    <name type="scientific">Phaeodactylum tricornutum (strain CCAP 1055/1)</name>
    <dbReference type="NCBI Taxonomy" id="556484"/>
    <lineage>
        <taxon>Eukaryota</taxon>
        <taxon>Sar</taxon>
        <taxon>Stramenopiles</taxon>
        <taxon>Ochrophyta</taxon>
        <taxon>Bacillariophyta</taxon>
        <taxon>Bacillariophyceae</taxon>
        <taxon>Bacillariophycidae</taxon>
        <taxon>Naviculales</taxon>
        <taxon>Phaeodactylaceae</taxon>
        <taxon>Phaeodactylum</taxon>
    </lineage>
</organism>
<evidence type="ECO:0008006" key="5">
    <source>
        <dbReference type="Google" id="ProtNLM"/>
    </source>
</evidence>
<dbReference type="RefSeq" id="XP_002185548.1">
    <property type="nucleotide sequence ID" value="XM_002185512.1"/>
</dbReference>
<dbReference type="EMBL" id="CM000634">
    <property type="protein sequence ID" value="EEC42913.1"/>
    <property type="molecule type" value="Genomic_DNA"/>
</dbReference>
<evidence type="ECO:0000313" key="3">
    <source>
        <dbReference type="EMBL" id="EEC42913.1"/>
    </source>
</evidence>